<dbReference type="EMBL" id="JACDQQ010000722">
    <property type="protein sequence ID" value="MBA0084803.1"/>
    <property type="molecule type" value="Genomic_DNA"/>
</dbReference>
<organism evidence="4 5">
    <name type="scientific">Candidatus Acidiferrum panamense</name>
    <dbReference type="NCBI Taxonomy" id="2741543"/>
    <lineage>
        <taxon>Bacteria</taxon>
        <taxon>Pseudomonadati</taxon>
        <taxon>Acidobacteriota</taxon>
        <taxon>Terriglobia</taxon>
        <taxon>Candidatus Acidiferrales</taxon>
        <taxon>Candidatus Acidiferrum</taxon>
    </lineage>
</organism>
<proteinExistence type="predicted"/>
<keyword evidence="4" id="KW-0547">Nucleotide-binding</keyword>
<evidence type="ECO:0000313" key="5">
    <source>
        <dbReference type="Proteomes" id="UP000567293"/>
    </source>
</evidence>
<comment type="caution">
    <text evidence="4">The sequence shown here is derived from an EMBL/GenBank/DDBJ whole genome shotgun (WGS) entry which is preliminary data.</text>
</comment>
<sequence length="541" mass="61167">MYPVKSVLCDIGHTSSIHSNQEHAVTFSGTLYPFQAKAVARMIAARQLLVAFEMGLGKTVLTVACIEQLIDDEKIRQGFIICPASIKLQWERMIHEFAPEANVIVVTGELPRRAEQYRRYKEGDAEYLIINPEQMVNDWEIISKLPRDYIVADEIQWAKNFKPQRSKKLKRLGATYRWGLTGQPIENRAEEAYSIMQWINPDVLGDYRTFDRAFIVRDYFGKPRVYRNLPTLHRLLSDHMVRHTRAEVADQMPAVSEETILIDMDPEGAKVYRRIVADLTRDVEEMLQTWGNFSLSGLYHGEDQGEARGRVMSKLICLRMLCDHPELLKISAAHYRGELAGNRVGSEYAEELHGAGRLEKLLKQPKLDCLIEVVTDILEASADNKIVIFSFFTDMLDMIATATTHLTKSVLFTGRVSQKGRDAAKQQFNTDPGTQLFLSSDAGGIGLDLPMANFLVSVDLPWSAGAYAQRQARIIRLSSVWPRVTLLSLQVAGSIEEYQMGLLKQKRKVADAIVDGVGISPRGRLSLDLQSLSQFLREHEV</sequence>
<dbReference type="SUPFAM" id="SSF52540">
    <property type="entry name" value="P-loop containing nucleoside triphosphate hydrolases"/>
    <property type="match status" value="2"/>
</dbReference>
<gene>
    <name evidence="4" type="ORF">HRJ53_07400</name>
</gene>
<keyword evidence="1" id="KW-0378">Hydrolase</keyword>
<keyword evidence="4" id="KW-0347">Helicase</keyword>
<dbReference type="Gene3D" id="3.40.50.10810">
    <property type="entry name" value="Tandem AAA-ATPase domain"/>
    <property type="match status" value="1"/>
</dbReference>
<keyword evidence="4" id="KW-0067">ATP-binding</keyword>
<evidence type="ECO:0000256" key="1">
    <source>
        <dbReference type="ARBA" id="ARBA00022801"/>
    </source>
</evidence>
<dbReference type="PROSITE" id="PS51194">
    <property type="entry name" value="HELICASE_CTER"/>
    <property type="match status" value="1"/>
</dbReference>
<evidence type="ECO:0000259" key="3">
    <source>
        <dbReference type="PROSITE" id="PS51194"/>
    </source>
</evidence>
<name>A0A7V8NNV3_9BACT</name>
<dbReference type="Pfam" id="PF00176">
    <property type="entry name" value="SNF2-rel_dom"/>
    <property type="match status" value="1"/>
</dbReference>
<feature type="domain" description="Helicase ATP-binding" evidence="2">
    <location>
        <begin position="39"/>
        <end position="202"/>
    </location>
</feature>
<dbReference type="GO" id="GO:0016787">
    <property type="term" value="F:hydrolase activity"/>
    <property type="evidence" value="ECO:0007669"/>
    <property type="project" value="UniProtKB-KW"/>
</dbReference>
<dbReference type="InterPro" id="IPR049730">
    <property type="entry name" value="SNF2/RAD54-like_C"/>
</dbReference>
<dbReference type="SMART" id="SM00487">
    <property type="entry name" value="DEXDc"/>
    <property type="match status" value="1"/>
</dbReference>
<feature type="domain" description="Helicase C-terminal" evidence="3">
    <location>
        <begin position="366"/>
        <end position="525"/>
    </location>
</feature>
<dbReference type="Pfam" id="PF00271">
    <property type="entry name" value="Helicase_C"/>
    <property type="match status" value="1"/>
</dbReference>
<dbReference type="Gene3D" id="3.40.50.300">
    <property type="entry name" value="P-loop containing nucleotide triphosphate hydrolases"/>
    <property type="match status" value="1"/>
</dbReference>
<dbReference type="InterPro" id="IPR001650">
    <property type="entry name" value="Helicase_C-like"/>
</dbReference>
<dbReference type="InterPro" id="IPR038718">
    <property type="entry name" value="SNF2-like_sf"/>
</dbReference>
<keyword evidence="5" id="KW-1185">Reference proteome</keyword>
<dbReference type="Proteomes" id="UP000567293">
    <property type="component" value="Unassembled WGS sequence"/>
</dbReference>
<dbReference type="GO" id="GO:0004386">
    <property type="term" value="F:helicase activity"/>
    <property type="evidence" value="ECO:0007669"/>
    <property type="project" value="UniProtKB-KW"/>
</dbReference>
<dbReference type="GO" id="GO:0005524">
    <property type="term" value="F:ATP binding"/>
    <property type="evidence" value="ECO:0007669"/>
    <property type="project" value="InterPro"/>
</dbReference>
<dbReference type="CDD" id="cd18793">
    <property type="entry name" value="SF2_C_SNF"/>
    <property type="match status" value="1"/>
</dbReference>
<dbReference type="InterPro" id="IPR027417">
    <property type="entry name" value="P-loop_NTPase"/>
</dbReference>
<accession>A0A7V8NNV3</accession>
<dbReference type="CDD" id="cd17919">
    <property type="entry name" value="DEXHc_Snf"/>
    <property type="match status" value="1"/>
</dbReference>
<dbReference type="SMART" id="SM00490">
    <property type="entry name" value="HELICc"/>
    <property type="match status" value="1"/>
</dbReference>
<reference evidence="4" key="1">
    <citation type="submission" date="2020-06" db="EMBL/GenBank/DDBJ databases">
        <title>Legume-microbial interactions unlock mineral nutrients during tropical forest succession.</title>
        <authorList>
            <person name="Epihov D.Z."/>
        </authorList>
    </citation>
    <scope>NUCLEOTIDE SEQUENCE [LARGE SCALE GENOMIC DNA]</scope>
    <source>
        <strain evidence="4">Pan2503</strain>
    </source>
</reference>
<dbReference type="PROSITE" id="PS51192">
    <property type="entry name" value="HELICASE_ATP_BIND_1"/>
    <property type="match status" value="1"/>
</dbReference>
<dbReference type="AlphaFoldDB" id="A0A7V8NNV3"/>
<evidence type="ECO:0000259" key="2">
    <source>
        <dbReference type="PROSITE" id="PS51192"/>
    </source>
</evidence>
<evidence type="ECO:0000313" key="4">
    <source>
        <dbReference type="EMBL" id="MBA0084803.1"/>
    </source>
</evidence>
<protein>
    <submittedName>
        <fullName evidence="4">DEAD/DEAH box helicase</fullName>
    </submittedName>
</protein>
<dbReference type="PANTHER" id="PTHR10799">
    <property type="entry name" value="SNF2/RAD54 HELICASE FAMILY"/>
    <property type="match status" value="1"/>
</dbReference>
<dbReference type="InterPro" id="IPR000330">
    <property type="entry name" value="SNF2_N"/>
</dbReference>
<dbReference type="InterPro" id="IPR014001">
    <property type="entry name" value="Helicase_ATP-bd"/>
</dbReference>